<evidence type="ECO:0000256" key="3">
    <source>
        <dbReference type="ARBA" id="ARBA00022884"/>
    </source>
</evidence>
<dbReference type="GO" id="GO:0000027">
    <property type="term" value="P:ribosomal large subunit assembly"/>
    <property type="evidence" value="ECO:0007669"/>
    <property type="project" value="UniProtKB-UniRule"/>
</dbReference>
<dbReference type="GO" id="GO:0019843">
    <property type="term" value="F:rRNA binding"/>
    <property type="evidence" value="ECO:0007669"/>
    <property type="project" value="UniProtKB-UniRule"/>
</dbReference>
<dbReference type="FunFam" id="1.10.1900.20:FF:000001">
    <property type="entry name" value="50S ribosomal protein L20"/>
    <property type="match status" value="1"/>
</dbReference>
<protein>
    <recommendedName>
        <fullName evidence="6 7">Large ribosomal subunit protein bL20</fullName>
    </recommendedName>
</protein>
<dbReference type="Gene3D" id="1.10.1900.20">
    <property type="entry name" value="Ribosomal protein L20"/>
    <property type="match status" value="1"/>
</dbReference>
<evidence type="ECO:0000313" key="10">
    <source>
        <dbReference type="Proteomes" id="UP000192917"/>
    </source>
</evidence>
<evidence type="ECO:0000256" key="1">
    <source>
        <dbReference type="ARBA" id="ARBA00007698"/>
    </source>
</evidence>
<dbReference type="HAMAP" id="MF_00382">
    <property type="entry name" value="Ribosomal_bL20"/>
    <property type="match status" value="1"/>
</dbReference>
<dbReference type="PRINTS" id="PR00062">
    <property type="entry name" value="RIBOSOMALL20"/>
</dbReference>
<dbReference type="AlphaFoldDB" id="A0A1Y6CHR1"/>
<evidence type="ECO:0000256" key="5">
    <source>
        <dbReference type="ARBA" id="ARBA00023274"/>
    </source>
</evidence>
<evidence type="ECO:0000256" key="2">
    <source>
        <dbReference type="ARBA" id="ARBA00022730"/>
    </source>
</evidence>
<dbReference type="RefSeq" id="WP_085125097.1">
    <property type="nucleotide sequence ID" value="NZ_FWZX01000024.1"/>
</dbReference>
<dbReference type="InterPro" id="IPR035566">
    <property type="entry name" value="Ribosomal_protein_bL20_C"/>
</dbReference>
<dbReference type="GO" id="GO:0006412">
    <property type="term" value="P:translation"/>
    <property type="evidence" value="ECO:0007669"/>
    <property type="project" value="InterPro"/>
</dbReference>
<comment type="similarity">
    <text evidence="1 7 8">Belongs to the bacterial ribosomal protein bL20 family.</text>
</comment>
<dbReference type="CDD" id="cd07026">
    <property type="entry name" value="Ribosomal_L20"/>
    <property type="match status" value="1"/>
</dbReference>
<dbReference type="NCBIfam" id="TIGR01032">
    <property type="entry name" value="rplT_bact"/>
    <property type="match status" value="1"/>
</dbReference>
<dbReference type="PROSITE" id="PS00937">
    <property type="entry name" value="RIBOSOMAL_L20"/>
    <property type="match status" value="1"/>
</dbReference>
<evidence type="ECO:0000256" key="4">
    <source>
        <dbReference type="ARBA" id="ARBA00022980"/>
    </source>
</evidence>
<keyword evidence="5 7" id="KW-0687">Ribonucleoprotein</keyword>
<dbReference type="SUPFAM" id="SSF74731">
    <property type="entry name" value="Ribosomal protein L20"/>
    <property type="match status" value="1"/>
</dbReference>
<evidence type="ECO:0000256" key="7">
    <source>
        <dbReference type="HAMAP-Rule" id="MF_00382"/>
    </source>
</evidence>
<dbReference type="GO" id="GO:0005840">
    <property type="term" value="C:ribosome"/>
    <property type="evidence" value="ECO:0007669"/>
    <property type="project" value="UniProtKB-KW"/>
</dbReference>
<comment type="function">
    <text evidence="7 8">Binds directly to 23S ribosomal RNA and is necessary for the in vitro assembly process of the 50S ribosomal subunit. It is not involved in the protein synthesizing functions of that subunit.</text>
</comment>
<reference evidence="9 10" key="1">
    <citation type="submission" date="2017-04" db="EMBL/GenBank/DDBJ databases">
        <authorList>
            <person name="Afonso C.L."/>
            <person name="Miller P.J."/>
            <person name="Scott M.A."/>
            <person name="Spackman E."/>
            <person name="Goraichik I."/>
            <person name="Dimitrov K.M."/>
            <person name="Suarez D.L."/>
            <person name="Swayne D.E."/>
        </authorList>
    </citation>
    <scope>NUCLEOTIDE SEQUENCE [LARGE SCALE GENOMIC DNA]</scope>
    <source>
        <strain evidence="9 10">USBA 355</strain>
    </source>
</reference>
<gene>
    <name evidence="7" type="primary">rplT</name>
    <name evidence="9" type="ORF">SAMN05428998_12444</name>
</gene>
<dbReference type="PANTHER" id="PTHR10986">
    <property type="entry name" value="39S RIBOSOMAL PROTEIN L20"/>
    <property type="match status" value="1"/>
</dbReference>
<dbReference type="EMBL" id="FWZX01000024">
    <property type="protein sequence ID" value="SMF62812.1"/>
    <property type="molecule type" value="Genomic_DNA"/>
</dbReference>
<accession>A0A1Y6CHR1</accession>
<dbReference type="GO" id="GO:0003735">
    <property type="term" value="F:structural constituent of ribosome"/>
    <property type="evidence" value="ECO:0007669"/>
    <property type="project" value="InterPro"/>
</dbReference>
<dbReference type="STRING" id="560819.SAMN05428998_12444"/>
<dbReference type="Gene3D" id="6.10.160.10">
    <property type="match status" value="1"/>
</dbReference>
<proteinExistence type="inferred from homology"/>
<dbReference type="Pfam" id="PF00453">
    <property type="entry name" value="Ribosomal_L20"/>
    <property type="match status" value="1"/>
</dbReference>
<sequence>MARIKRGTTAHARHKKVIKLASGYRGRGNSVYRVAIERVEKAMQYAYRDRKVRKRDFRGLWIQRINAATRECGMTYSTFMDGLKKAGIELDRKILAELAVSEPEAFKSLVEQAQAARG</sequence>
<dbReference type="InterPro" id="IPR049946">
    <property type="entry name" value="RIBOSOMAL_L20_CS"/>
</dbReference>
<evidence type="ECO:0000256" key="8">
    <source>
        <dbReference type="RuleBase" id="RU000560"/>
    </source>
</evidence>
<organism evidence="9 10">
    <name type="scientific">Tistlia consotensis USBA 355</name>
    <dbReference type="NCBI Taxonomy" id="560819"/>
    <lineage>
        <taxon>Bacteria</taxon>
        <taxon>Pseudomonadati</taxon>
        <taxon>Pseudomonadota</taxon>
        <taxon>Alphaproteobacteria</taxon>
        <taxon>Rhodospirillales</taxon>
        <taxon>Rhodovibrionaceae</taxon>
        <taxon>Tistlia</taxon>
    </lineage>
</organism>
<evidence type="ECO:0000313" key="9">
    <source>
        <dbReference type="EMBL" id="SMF62812.1"/>
    </source>
</evidence>
<dbReference type="GO" id="GO:1990904">
    <property type="term" value="C:ribonucleoprotein complex"/>
    <property type="evidence" value="ECO:0007669"/>
    <property type="project" value="UniProtKB-KW"/>
</dbReference>
<keyword evidence="4 7" id="KW-0689">Ribosomal protein</keyword>
<name>A0A1Y6CHR1_9PROT</name>
<dbReference type="InterPro" id="IPR005813">
    <property type="entry name" value="Ribosomal_bL20"/>
</dbReference>
<evidence type="ECO:0000256" key="6">
    <source>
        <dbReference type="ARBA" id="ARBA00035172"/>
    </source>
</evidence>
<keyword evidence="3 7" id="KW-0694">RNA-binding</keyword>
<dbReference type="Proteomes" id="UP000192917">
    <property type="component" value="Unassembled WGS sequence"/>
</dbReference>
<keyword evidence="2 7" id="KW-0699">rRNA-binding</keyword>
<keyword evidence="10" id="KW-1185">Reference proteome</keyword>